<feature type="compositionally biased region" description="Low complexity" evidence="1">
    <location>
        <begin position="95"/>
        <end position="110"/>
    </location>
</feature>
<gene>
    <name evidence="2" type="ORF">HCX48_06865</name>
</gene>
<name>A0ABX0WKF4_9RHOO</name>
<evidence type="ECO:0000313" key="3">
    <source>
        <dbReference type="Proteomes" id="UP000720344"/>
    </source>
</evidence>
<accession>A0ABX0WKF4</accession>
<organism evidence="2 3">
    <name type="scientific">Rhodocyclus gracilis</name>
    <dbReference type="NCBI Taxonomy" id="2929842"/>
    <lineage>
        <taxon>Bacteria</taxon>
        <taxon>Pseudomonadati</taxon>
        <taxon>Pseudomonadota</taxon>
        <taxon>Betaproteobacteria</taxon>
        <taxon>Rhodocyclales</taxon>
        <taxon>Rhodocyclaceae</taxon>
        <taxon>Rhodocyclus</taxon>
    </lineage>
</organism>
<dbReference type="RefSeq" id="WP_167681438.1">
    <property type="nucleotide sequence ID" value="NZ_JAATWB010000004.1"/>
</dbReference>
<evidence type="ECO:0008006" key="4">
    <source>
        <dbReference type="Google" id="ProtNLM"/>
    </source>
</evidence>
<feature type="region of interest" description="Disordered" evidence="1">
    <location>
        <begin position="149"/>
        <end position="186"/>
    </location>
</feature>
<feature type="region of interest" description="Disordered" evidence="1">
    <location>
        <begin position="53"/>
        <end position="77"/>
    </location>
</feature>
<proteinExistence type="predicted"/>
<evidence type="ECO:0000313" key="2">
    <source>
        <dbReference type="EMBL" id="NJA88938.1"/>
    </source>
</evidence>
<evidence type="ECO:0000256" key="1">
    <source>
        <dbReference type="SAM" id="MobiDB-lite"/>
    </source>
</evidence>
<keyword evidence="3" id="KW-1185">Reference proteome</keyword>
<reference evidence="3" key="1">
    <citation type="submission" date="2020-03" db="EMBL/GenBank/DDBJ databases">
        <title>Whole-genome sequence of the purple nonsulfur bacterium Rhodocyclus tenuis DSM112.</title>
        <authorList>
            <person name="Kyndt J.A."/>
            <person name="Meyer T.E."/>
        </authorList>
    </citation>
    <scope>NUCLEOTIDE SEQUENCE [LARGE SCALE GENOMIC DNA]</scope>
    <source>
        <strain evidence="3">DSM 112</strain>
    </source>
</reference>
<feature type="region of interest" description="Disordered" evidence="1">
    <location>
        <begin position="91"/>
        <end position="130"/>
    </location>
</feature>
<comment type="caution">
    <text evidence="2">The sequence shown here is derived from an EMBL/GenBank/DDBJ whole genome shotgun (WGS) entry which is preliminary data.</text>
</comment>
<dbReference type="EMBL" id="JAATWB010000004">
    <property type="protein sequence ID" value="NJA88938.1"/>
    <property type="molecule type" value="Genomic_DNA"/>
</dbReference>
<sequence>MNARHPSTYRAWPPRRHAHTTLVWGVLFAALPGATLCAEEPLGRLFFSPAERQTIDQERQDAARRERPGDDASHLRLDGLVSRSAGPSTLWINGSAHSAPAPATPAMTTSRRSATHTIRGGEGNTDDGARERAATFRLTATGLVHLDTGARHRSEARIGDSVRRDSGSVAPLLDEGTLRINRPRER</sequence>
<protein>
    <recommendedName>
        <fullName evidence="4">LPS export ABC transporter periplasmic protein LptC</fullName>
    </recommendedName>
</protein>
<dbReference type="Proteomes" id="UP000720344">
    <property type="component" value="Unassembled WGS sequence"/>
</dbReference>
<feature type="compositionally biased region" description="Basic and acidic residues" evidence="1">
    <location>
        <begin position="149"/>
        <end position="166"/>
    </location>
</feature>